<dbReference type="InterPro" id="IPR035979">
    <property type="entry name" value="RBD_domain_sf"/>
</dbReference>
<evidence type="ECO:0000256" key="4">
    <source>
        <dbReference type="ARBA" id="ARBA00022728"/>
    </source>
</evidence>
<comment type="similarity">
    <text evidence="1">Belongs to the RBM48 family.</text>
</comment>
<dbReference type="AlphaFoldDB" id="A0AAV2SZI0"/>
<feature type="compositionally biased region" description="Low complexity" evidence="8">
    <location>
        <begin position="177"/>
        <end position="193"/>
    </location>
</feature>
<name>A0AAV2SZI0_CALDB</name>
<comment type="caution">
    <text evidence="9">The sequence shown here is derived from an EMBL/GenBank/DDBJ whole genome shotgun (WGS) entry which is preliminary data.</text>
</comment>
<dbReference type="GO" id="GO:0003723">
    <property type="term" value="F:RNA binding"/>
    <property type="evidence" value="ECO:0007669"/>
    <property type="project" value="UniProtKB-KW"/>
</dbReference>
<gene>
    <name evidence="9" type="ORF">CDAUBV1_LOCUS554</name>
</gene>
<sequence>MTSESNPASHVYPHHLKAGPCYTRPPYRDGRQKKAVKVYTIATESTYVLICGVPSIKLEQVLKDKCKQYGRVELIRKLPDYPQQAEFTETFLVKFDSVQTARRAKHCLDDSSFYGGHLHVCYAPEYETVAECRVKLHQCRRDNARIARKFEYEYAKRLAEPVSVDTEKTIESSSVVTVPESAPTTSAPSSFSRAGDHPEEPCSSKIGVQVSGDPIDDARRYWSDKGADFTKFPPFPICPVDSSQGTVRQSREIAPSKPCPHKPVPLPVLQALSWKPYQNPLTETDTTDHDAPSVPASPVKKQPRPSLVPRCIQTRKHHIPPQPGTSQSSRLSTLKPLREPALNAAKIGELERLAFTLGPEQGPQAFGPENERCAVKRKRQANSLFQIDLIRSHFHQSSGVPKNVYTPLAILYSLVWIIVIQSMD</sequence>
<dbReference type="InterPro" id="IPR039599">
    <property type="entry name" value="RBM48"/>
</dbReference>
<evidence type="ECO:0000256" key="5">
    <source>
        <dbReference type="ARBA" id="ARBA00022884"/>
    </source>
</evidence>
<dbReference type="GO" id="GO:0005654">
    <property type="term" value="C:nucleoplasm"/>
    <property type="evidence" value="ECO:0007669"/>
    <property type="project" value="TreeGrafter"/>
</dbReference>
<protein>
    <recommendedName>
        <fullName evidence="2">RNA-binding protein 48</fullName>
    </recommendedName>
</protein>
<evidence type="ECO:0000256" key="2">
    <source>
        <dbReference type="ARBA" id="ARBA00015189"/>
    </source>
</evidence>
<keyword evidence="3" id="KW-0507">mRNA processing</keyword>
<dbReference type="GO" id="GO:0008380">
    <property type="term" value="P:RNA splicing"/>
    <property type="evidence" value="ECO:0007669"/>
    <property type="project" value="UniProtKB-KW"/>
</dbReference>
<evidence type="ECO:0000256" key="1">
    <source>
        <dbReference type="ARBA" id="ARBA00006938"/>
    </source>
</evidence>
<accession>A0AAV2SZI0</accession>
<evidence type="ECO:0000313" key="10">
    <source>
        <dbReference type="Proteomes" id="UP001497525"/>
    </source>
</evidence>
<dbReference type="CDD" id="cd12442">
    <property type="entry name" value="RRM_RBM48"/>
    <property type="match status" value="1"/>
</dbReference>
<evidence type="ECO:0000256" key="3">
    <source>
        <dbReference type="ARBA" id="ARBA00022664"/>
    </source>
</evidence>
<reference evidence="9" key="1">
    <citation type="submission" date="2024-06" db="EMBL/GenBank/DDBJ databases">
        <authorList>
            <person name="Liu X."/>
            <person name="Lenzi L."/>
            <person name="Haldenby T S."/>
            <person name="Uol C."/>
        </authorList>
    </citation>
    <scope>NUCLEOTIDE SEQUENCE</scope>
</reference>
<feature type="region of interest" description="Disordered" evidence="8">
    <location>
        <begin position="279"/>
        <end position="306"/>
    </location>
</feature>
<dbReference type="PANTHER" id="PTHR20957:SF0">
    <property type="entry name" value="RNA-BINDING PROTEIN 48"/>
    <property type="match status" value="1"/>
</dbReference>
<evidence type="ECO:0000313" key="9">
    <source>
        <dbReference type="EMBL" id="CAL5129506.1"/>
    </source>
</evidence>
<organism evidence="9 10">
    <name type="scientific">Calicophoron daubneyi</name>
    <name type="common">Rumen fluke</name>
    <name type="synonym">Paramphistomum daubneyi</name>
    <dbReference type="NCBI Taxonomy" id="300641"/>
    <lineage>
        <taxon>Eukaryota</taxon>
        <taxon>Metazoa</taxon>
        <taxon>Spiralia</taxon>
        <taxon>Lophotrochozoa</taxon>
        <taxon>Platyhelminthes</taxon>
        <taxon>Trematoda</taxon>
        <taxon>Digenea</taxon>
        <taxon>Plagiorchiida</taxon>
        <taxon>Pronocephalata</taxon>
        <taxon>Paramphistomoidea</taxon>
        <taxon>Paramphistomidae</taxon>
        <taxon>Calicophoron</taxon>
    </lineage>
</organism>
<dbReference type="GO" id="GO:0005681">
    <property type="term" value="C:spliceosomal complex"/>
    <property type="evidence" value="ECO:0007669"/>
    <property type="project" value="UniProtKB-KW"/>
</dbReference>
<dbReference type="InterPro" id="IPR034264">
    <property type="entry name" value="RBM48_RRM"/>
</dbReference>
<feature type="region of interest" description="Disordered" evidence="8">
    <location>
        <begin position="174"/>
        <end position="210"/>
    </location>
</feature>
<evidence type="ECO:0000256" key="8">
    <source>
        <dbReference type="SAM" id="MobiDB-lite"/>
    </source>
</evidence>
<evidence type="ECO:0000256" key="6">
    <source>
        <dbReference type="ARBA" id="ARBA00023187"/>
    </source>
</evidence>
<comment type="function">
    <text evidence="7">As a component of the minor spliceosome, involved in the splicing of U12-type introns in pre-mRNAs.</text>
</comment>
<keyword evidence="6" id="KW-0508">mRNA splicing</keyword>
<dbReference type="SUPFAM" id="SSF54928">
    <property type="entry name" value="RNA-binding domain, RBD"/>
    <property type="match status" value="1"/>
</dbReference>
<dbReference type="InterPro" id="IPR012677">
    <property type="entry name" value="Nucleotide-bd_a/b_plait_sf"/>
</dbReference>
<dbReference type="GO" id="GO:0006397">
    <property type="term" value="P:mRNA processing"/>
    <property type="evidence" value="ECO:0007669"/>
    <property type="project" value="UniProtKB-KW"/>
</dbReference>
<keyword evidence="5" id="KW-0694">RNA-binding</keyword>
<proteinExistence type="inferred from homology"/>
<dbReference type="PANTHER" id="PTHR20957">
    <property type="entry name" value="RNA-BINDING PROTEIN 48"/>
    <property type="match status" value="1"/>
</dbReference>
<dbReference type="Proteomes" id="UP001497525">
    <property type="component" value="Unassembled WGS sequence"/>
</dbReference>
<dbReference type="Gene3D" id="3.30.70.330">
    <property type="match status" value="1"/>
</dbReference>
<dbReference type="EMBL" id="CAXLJL010000002">
    <property type="protein sequence ID" value="CAL5129506.1"/>
    <property type="molecule type" value="Genomic_DNA"/>
</dbReference>
<keyword evidence="4" id="KW-0747">Spliceosome</keyword>
<evidence type="ECO:0000256" key="7">
    <source>
        <dbReference type="ARBA" id="ARBA00035004"/>
    </source>
</evidence>